<dbReference type="Proteomes" id="UP000032434">
    <property type="component" value="Chromosome 1"/>
</dbReference>
<keyword evidence="1" id="KW-0472">Membrane</keyword>
<name>A0A061A9H9_9MOLU</name>
<sequence length="173" mass="19521">MLKTIYKENSMDKLKISDVSSNPIDELVKENVIDSELTSNVVIIPDKTYSEKDSVVWTFPEGTEDFYDYLNKHVHLLGAVDIAEGNTGELQQHNDLLELATIVISTPAISILINVVSSYIYDYLKIKKKPADKVDVKLKIVKKGKTKTTELEFNGTAEDFEKIMGSINDKDYD</sequence>
<dbReference type="HOGENOM" id="CLU_1544296_0_0_14"/>
<keyword evidence="1" id="KW-1133">Transmembrane helix</keyword>
<evidence type="ECO:0000313" key="3">
    <source>
        <dbReference type="Proteomes" id="UP000032434"/>
    </source>
</evidence>
<keyword evidence="3" id="KW-1185">Reference proteome</keyword>
<keyword evidence="1" id="KW-0812">Transmembrane</keyword>
<dbReference type="KEGG" id="aoc:Aocu_04450"/>
<organism evidence="2 3">
    <name type="scientific">Acholeplasma oculi</name>
    <dbReference type="NCBI Taxonomy" id="35623"/>
    <lineage>
        <taxon>Bacteria</taxon>
        <taxon>Bacillati</taxon>
        <taxon>Mycoplasmatota</taxon>
        <taxon>Mollicutes</taxon>
        <taxon>Acholeplasmatales</taxon>
        <taxon>Acholeplasmataceae</taxon>
        <taxon>Acholeplasma</taxon>
    </lineage>
</organism>
<dbReference type="AlphaFoldDB" id="A0A061A9H9"/>
<evidence type="ECO:0000313" key="2">
    <source>
        <dbReference type="EMBL" id="CDR30518.1"/>
    </source>
</evidence>
<protein>
    <submittedName>
        <fullName evidence="2">Uncharacterized protein</fullName>
    </submittedName>
</protein>
<accession>A0A061A9H9</accession>
<dbReference type="STRING" id="35623.Aocu_04450"/>
<dbReference type="PATRIC" id="fig|35623.3.peg.446"/>
<evidence type="ECO:0000256" key="1">
    <source>
        <dbReference type="SAM" id="Phobius"/>
    </source>
</evidence>
<reference evidence="3" key="1">
    <citation type="submission" date="2014-05" db="EMBL/GenBank/DDBJ databases">
        <authorList>
            <person name="Kube M."/>
        </authorList>
    </citation>
    <scope>NUCLEOTIDE SEQUENCE [LARGE SCALE GENOMIC DNA]</scope>
</reference>
<dbReference type="InParanoid" id="A0A061A9H9"/>
<dbReference type="EMBL" id="LK028559">
    <property type="protein sequence ID" value="CDR30518.1"/>
    <property type="molecule type" value="Genomic_DNA"/>
</dbReference>
<gene>
    <name evidence="2" type="ORF">Aocu_04450</name>
</gene>
<proteinExistence type="predicted"/>
<feature type="transmembrane region" description="Helical" evidence="1">
    <location>
        <begin position="99"/>
        <end position="121"/>
    </location>
</feature>